<comment type="similarity">
    <text evidence="8 9">Belongs to the TRAP transporter small permease family.</text>
</comment>
<dbReference type="Pfam" id="PF04290">
    <property type="entry name" value="DctQ"/>
    <property type="match status" value="1"/>
</dbReference>
<dbReference type="RefSeq" id="WP_090328821.1">
    <property type="nucleotide sequence ID" value="NZ_FNSL01000001.1"/>
</dbReference>
<dbReference type="EMBL" id="FNSL01000001">
    <property type="protein sequence ID" value="SEB56931.1"/>
    <property type="molecule type" value="Genomic_DNA"/>
</dbReference>
<accession>A0A1H4KEL1</accession>
<dbReference type="InterPro" id="IPR007387">
    <property type="entry name" value="TRAP_DctQ"/>
</dbReference>
<evidence type="ECO:0000256" key="5">
    <source>
        <dbReference type="ARBA" id="ARBA00022692"/>
    </source>
</evidence>
<evidence type="ECO:0000313" key="11">
    <source>
        <dbReference type="EMBL" id="SEB56931.1"/>
    </source>
</evidence>
<comment type="subcellular location">
    <subcellularLocation>
        <location evidence="1 9">Cell inner membrane</location>
        <topology evidence="1 9">Multi-pass membrane protein</topology>
    </subcellularLocation>
</comment>
<protein>
    <recommendedName>
        <fullName evidence="9">TRAP transporter small permease protein</fullName>
    </recommendedName>
</protein>
<dbReference type="Proteomes" id="UP000199064">
    <property type="component" value="Unassembled WGS sequence"/>
</dbReference>
<evidence type="ECO:0000256" key="4">
    <source>
        <dbReference type="ARBA" id="ARBA00022519"/>
    </source>
</evidence>
<evidence type="ECO:0000256" key="2">
    <source>
        <dbReference type="ARBA" id="ARBA00022448"/>
    </source>
</evidence>
<evidence type="ECO:0000313" key="12">
    <source>
        <dbReference type="Proteomes" id="UP000199064"/>
    </source>
</evidence>
<feature type="transmembrane region" description="Helical" evidence="9">
    <location>
        <begin position="12"/>
        <end position="34"/>
    </location>
</feature>
<keyword evidence="2 9" id="KW-0813">Transport</keyword>
<keyword evidence="4 9" id="KW-0997">Cell inner membrane</keyword>
<dbReference type="GO" id="GO:0022857">
    <property type="term" value="F:transmembrane transporter activity"/>
    <property type="evidence" value="ECO:0007669"/>
    <property type="project" value="UniProtKB-UniRule"/>
</dbReference>
<keyword evidence="12" id="KW-1185">Reference proteome</keyword>
<evidence type="ECO:0000256" key="1">
    <source>
        <dbReference type="ARBA" id="ARBA00004429"/>
    </source>
</evidence>
<feature type="transmembrane region" description="Helical" evidence="9">
    <location>
        <begin position="124"/>
        <end position="148"/>
    </location>
</feature>
<name>A0A1H4KEL1_9HYPH</name>
<gene>
    <name evidence="11" type="ORF">SAMN05216452_2188</name>
</gene>
<evidence type="ECO:0000259" key="10">
    <source>
        <dbReference type="Pfam" id="PF04290"/>
    </source>
</evidence>
<comment type="subunit">
    <text evidence="9">The complex comprises the extracytoplasmic solute receptor protein and the two transmembrane proteins.</text>
</comment>
<reference evidence="12" key="1">
    <citation type="submission" date="2016-10" db="EMBL/GenBank/DDBJ databases">
        <authorList>
            <person name="Varghese N."/>
            <person name="Submissions S."/>
        </authorList>
    </citation>
    <scope>NUCLEOTIDE SEQUENCE [LARGE SCALE GENOMIC DNA]</scope>
    <source>
        <strain evidence="12">ES.061</strain>
    </source>
</reference>
<feature type="transmembrane region" description="Helical" evidence="9">
    <location>
        <begin position="46"/>
        <end position="63"/>
    </location>
</feature>
<evidence type="ECO:0000256" key="8">
    <source>
        <dbReference type="ARBA" id="ARBA00038436"/>
    </source>
</evidence>
<dbReference type="InterPro" id="IPR055348">
    <property type="entry name" value="DctQ"/>
</dbReference>
<evidence type="ECO:0000256" key="9">
    <source>
        <dbReference type="RuleBase" id="RU369079"/>
    </source>
</evidence>
<evidence type="ECO:0000256" key="6">
    <source>
        <dbReference type="ARBA" id="ARBA00022989"/>
    </source>
</evidence>
<evidence type="ECO:0000256" key="7">
    <source>
        <dbReference type="ARBA" id="ARBA00023136"/>
    </source>
</evidence>
<dbReference type="PANTHER" id="PTHR35011:SF2">
    <property type="entry name" value="2,3-DIKETO-L-GULONATE TRAP TRANSPORTER SMALL PERMEASE PROTEIN YIAM"/>
    <property type="match status" value="1"/>
</dbReference>
<organism evidence="11 12">
    <name type="scientific">Nitratireductor aquibiodomus</name>
    <dbReference type="NCBI Taxonomy" id="204799"/>
    <lineage>
        <taxon>Bacteria</taxon>
        <taxon>Pseudomonadati</taxon>
        <taxon>Pseudomonadota</taxon>
        <taxon>Alphaproteobacteria</taxon>
        <taxon>Hyphomicrobiales</taxon>
        <taxon>Phyllobacteriaceae</taxon>
        <taxon>Nitratireductor</taxon>
    </lineage>
</organism>
<keyword evidence="7 9" id="KW-0472">Membrane</keyword>
<sequence length="164" mass="18052">MSFLRSVDRVIDAALVLALAVIVAALVGQVALRYFAHAPLPWPEELCQFLLVAISFFGMYRAFEGSDHISLRWMSRKWGLQRYLRAAGLLCVMVFLAYIGWGGWNLTQSAWHQPSTALRLPMAIPYLVIPVSCVLSLLAVGTTLWCVLSGADAEGPAEENGADR</sequence>
<proteinExistence type="inferred from homology"/>
<feature type="transmembrane region" description="Helical" evidence="9">
    <location>
        <begin position="83"/>
        <end position="104"/>
    </location>
</feature>
<keyword evidence="5 9" id="KW-0812">Transmembrane</keyword>
<dbReference type="GO" id="GO:0015740">
    <property type="term" value="P:C4-dicarboxylate transport"/>
    <property type="evidence" value="ECO:0007669"/>
    <property type="project" value="TreeGrafter"/>
</dbReference>
<dbReference type="AlphaFoldDB" id="A0A1H4KEL1"/>
<comment type="function">
    <text evidence="9">Part of the tripartite ATP-independent periplasmic (TRAP) transport system.</text>
</comment>
<feature type="domain" description="Tripartite ATP-independent periplasmic transporters DctQ component" evidence="10">
    <location>
        <begin position="22"/>
        <end position="148"/>
    </location>
</feature>
<dbReference type="GO" id="GO:0005886">
    <property type="term" value="C:plasma membrane"/>
    <property type="evidence" value="ECO:0007669"/>
    <property type="project" value="UniProtKB-SubCell"/>
</dbReference>
<keyword evidence="6 9" id="KW-1133">Transmembrane helix</keyword>
<dbReference type="PANTHER" id="PTHR35011">
    <property type="entry name" value="2,3-DIKETO-L-GULONATE TRAP TRANSPORTER SMALL PERMEASE PROTEIN YIAM"/>
    <property type="match status" value="1"/>
</dbReference>
<evidence type="ECO:0000256" key="3">
    <source>
        <dbReference type="ARBA" id="ARBA00022475"/>
    </source>
</evidence>
<keyword evidence="3" id="KW-1003">Cell membrane</keyword>